<dbReference type="GO" id="GO:0005829">
    <property type="term" value="C:cytosol"/>
    <property type="evidence" value="ECO:0007669"/>
    <property type="project" value="TreeGrafter"/>
</dbReference>
<organism evidence="8 9">
    <name type="scientific">Haematospirillum jordaniae</name>
    <dbReference type="NCBI Taxonomy" id="1549855"/>
    <lineage>
        <taxon>Bacteria</taxon>
        <taxon>Pseudomonadati</taxon>
        <taxon>Pseudomonadota</taxon>
        <taxon>Alphaproteobacteria</taxon>
        <taxon>Rhodospirillales</taxon>
        <taxon>Novispirillaceae</taxon>
        <taxon>Haematospirillum</taxon>
    </lineage>
</organism>
<keyword evidence="3 6" id="KW-0694">RNA-binding</keyword>
<comment type="similarity">
    <text evidence="1 6">Belongs to the NusB family.</text>
</comment>
<evidence type="ECO:0000256" key="4">
    <source>
        <dbReference type="ARBA" id="ARBA00023015"/>
    </source>
</evidence>
<dbReference type="Gene3D" id="1.10.940.10">
    <property type="entry name" value="NusB-like"/>
    <property type="match status" value="1"/>
</dbReference>
<dbReference type="PANTHER" id="PTHR11078">
    <property type="entry name" value="N UTILIZATION SUBSTANCE PROTEIN B-RELATED"/>
    <property type="match status" value="1"/>
</dbReference>
<dbReference type="InterPro" id="IPR011605">
    <property type="entry name" value="NusB_fam"/>
</dbReference>
<protein>
    <recommendedName>
        <fullName evidence="6">Transcription antitermination protein NusB</fullName>
    </recommendedName>
    <alternativeName>
        <fullName evidence="6">Antitermination factor NusB</fullName>
    </alternativeName>
</protein>
<evidence type="ECO:0000256" key="3">
    <source>
        <dbReference type="ARBA" id="ARBA00022884"/>
    </source>
</evidence>
<accession>A0A143DEJ5</accession>
<dbReference type="Proteomes" id="UP000076066">
    <property type="component" value="Chromosome"/>
</dbReference>
<dbReference type="GeneID" id="53317133"/>
<evidence type="ECO:0000256" key="2">
    <source>
        <dbReference type="ARBA" id="ARBA00022814"/>
    </source>
</evidence>
<dbReference type="RefSeq" id="WP_066135486.1">
    <property type="nucleotide sequence ID" value="NZ_CP014525.1"/>
</dbReference>
<evidence type="ECO:0000259" key="7">
    <source>
        <dbReference type="Pfam" id="PF01029"/>
    </source>
</evidence>
<proteinExistence type="inferred from homology"/>
<keyword evidence="2 6" id="KW-0889">Transcription antitermination</keyword>
<keyword evidence="9" id="KW-1185">Reference proteome</keyword>
<evidence type="ECO:0000256" key="6">
    <source>
        <dbReference type="HAMAP-Rule" id="MF_00073"/>
    </source>
</evidence>
<dbReference type="KEGG" id="hjo:AY555_08180"/>
<evidence type="ECO:0000313" key="9">
    <source>
        <dbReference type="Proteomes" id="UP000076066"/>
    </source>
</evidence>
<sequence length="182" mass="19776">MTKHKNSDTALRRSAARLAAIQATYQIILTSAPVGAVINDFMTGAIGGEVIEEDLDLETEDVVPLVELHAEIFAVLVRGVHASATRLDAIIDGSLGASWDPARLQPLLRALLRCGIYELSDRLDMPARACISEYVDIARSFFDGAEPGMVNAMMDKLARQLRSEEMNAVHKPRSDGNNDGTI</sequence>
<dbReference type="HAMAP" id="MF_00073">
    <property type="entry name" value="NusB"/>
    <property type="match status" value="1"/>
</dbReference>
<evidence type="ECO:0000256" key="5">
    <source>
        <dbReference type="ARBA" id="ARBA00023163"/>
    </source>
</evidence>
<dbReference type="GO" id="GO:0003723">
    <property type="term" value="F:RNA binding"/>
    <property type="evidence" value="ECO:0007669"/>
    <property type="project" value="UniProtKB-UniRule"/>
</dbReference>
<dbReference type="GO" id="GO:0031564">
    <property type="term" value="P:transcription antitermination"/>
    <property type="evidence" value="ECO:0007669"/>
    <property type="project" value="UniProtKB-KW"/>
</dbReference>
<dbReference type="Pfam" id="PF01029">
    <property type="entry name" value="NusB"/>
    <property type="match status" value="1"/>
</dbReference>
<gene>
    <name evidence="6" type="primary">nusB</name>
    <name evidence="8" type="ORF">AY555_08180</name>
</gene>
<dbReference type="PANTHER" id="PTHR11078:SF3">
    <property type="entry name" value="ANTITERMINATION NUSB DOMAIN-CONTAINING PROTEIN"/>
    <property type="match status" value="1"/>
</dbReference>
<feature type="domain" description="NusB/RsmB/TIM44" evidence="7">
    <location>
        <begin position="15"/>
        <end position="159"/>
    </location>
</feature>
<dbReference type="GO" id="GO:0006353">
    <property type="term" value="P:DNA-templated transcription termination"/>
    <property type="evidence" value="ECO:0007669"/>
    <property type="project" value="UniProtKB-UniRule"/>
</dbReference>
<dbReference type="SUPFAM" id="SSF48013">
    <property type="entry name" value="NusB-like"/>
    <property type="match status" value="1"/>
</dbReference>
<reference evidence="8 9" key="1">
    <citation type="submission" date="2016-02" db="EMBL/GenBank/DDBJ databases">
        <title>Complete Genome of H5569, the type strain of the newly described species Haematospirillium jordaniae.</title>
        <authorList>
            <person name="Nicholson A.C."/>
            <person name="Humrighouse B.W."/>
            <person name="Loparov V."/>
            <person name="McQuiston J.R."/>
        </authorList>
    </citation>
    <scope>NUCLEOTIDE SEQUENCE [LARGE SCALE GENOMIC DNA]</scope>
    <source>
        <strain evidence="8 9">H5569</strain>
    </source>
</reference>
<evidence type="ECO:0000256" key="1">
    <source>
        <dbReference type="ARBA" id="ARBA00005952"/>
    </source>
</evidence>
<keyword evidence="5 6" id="KW-0804">Transcription</keyword>
<name>A0A143DEJ5_9PROT</name>
<evidence type="ECO:0000313" key="8">
    <source>
        <dbReference type="EMBL" id="AMW35155.1"/>
    </source>
</evidence>
<dbReference type="NCBIfam" id="TIGR01951">
    <property type="entry name" value="nusB"/>
    <property type="match status" value="1"/>
</dbReference>
<dbReference type="InterPro" id="IPR006027">
    <property type="entry name" value="NusB_RsmB_TIM44"/>
</dbReference>
<keyword evidence="4 6" id="KW-0805">Transcription regulation</keyword>
<dbReference type="STRING" id="1549855.AY555_08180"/>
<dbReference type="InterPro" id="IPR035926">
    <property type="entry name" value="NusB-like_sf"/>
</dbReference>
<dbReference type="AlphaFoldDB" id="A0A143DEJ5"/>
<dbReference type="EMBL" id="CP014525">
    <property type="protein sequence ID" value="AMW35155.1"/>
    <property type="molecule type" value="Genomic_DNA"/>
</dbReference>
<comment type="function">
    <text evidence="6">Involved in transcription antitermination. Required for transcription of ribosomal RNA (rRNA) genes. Binds specifically to the boxA antiterminator sequence of the ribosomal RNA (rrn) operons.</text>
</comment>
<dbReference type="OrthoDB" id="9797817at2"/>